<feature type="region of interest" description="Disordered" evidence="1">
    <location>
        <begin position="1"/>
        <end position="56"/>
    </location>
</feature>
<accession>K1PWD8</accession>
<gene>
    <name evidence="2" type="ORF">CGI_10025177</name>
</gene>
<evidence type="ECO:0000313" key="2">
    <source>
        <dbReference type="EMBL" id="EKC28657.1"/>
    </source>
</evidence>
<proteinExistence type="predicted"/>
<evidence type="ECO:0000256" key="1">
    <source>
        <dbReference type="SAM" id="MobiDB-lite"/>
    </source>
</evidence>
<feature type="compositionally biased region" description="Basic and acidic residues" evidence="1">
    <location>
        <begin position="43"/>
        <end position="53"/>
    </location>
</feature>
<protein>
    <submittedName>
        <fullName evidence="2">Uncharacterized protein</fullName>
    </submittedName>
</protein>
<dbReference type="AlphaFoldDB" id="K1PWD8"/>
<dbReference type="EMBL" id="JH823220">
    <property type="protein sequence ID" value="EKC28657.1"/>
    <property type="molecule type" value="Genomic_DNA"/>
</dbReference>
<dbReference type="InParanoid" id="K1PWD8"/>
<name>K1PWD8_MAGGI</name>
<dbReference type="HOGENOM" id="CLU_897880_0_0_1"/>
<sequence>MGEDINRLEERDIFENDRRNARNNFGNPLPRVPSGRFPGRNDGINERAERPFNPRDMMPRTPFAPPMAPSPPQVPVNSFQTRPLSQFRRPIDTNRPFFRRSQPMPEQPVRQTRPPPQPFGLAIPDPDGPRNQPFLTAAVQGQFDGPMPNIDINDAFNRRQPGLTSEPVVPFPQGGFEFNQPRLGSSQISSRNNIPNVRHLLNLGNSIVHSQTAPNIPASSGAVGGIQRPINPPVNTVRGGPLSAIFNLRRNSNVLQNTNSFLGVQGQGNPGIRSVFRQHRPVTHTVGTGGPSPINSRNLYVSKKAFGRYE</sequence>
<feature type="compositionally biased region" description="Basic and acidic residues" evidence="1">
    <location>
        <begin position="1"/>
        <end position="20"/>
    </location>
</feature>
<feature type="region of interest" description="Disordered" evidence="1">
    <location>
        <begin position="95"/>
        <end position="115"/>
    </location>
</feature>
<organism evidence="2">
    <name type="scientific">Magallana gigas</name>
    <name type="common">Pacific oyster</name>
    <name type="synonym">Crassostrea gigas</name>
    <dbReference type="NCBI Taxonomy" id="29159"/>
    <lineage>
        <taxon>Eukaryota</taxon>
        <taxon>Metazoa</taxon>
        <taxon>Spiralia</taxon>
        <taxon>Lophotrochozoa</taxon>
        <taxon>Mollusca</taxon>
        <taxon>Bivalvia</taxon>
        <taxon>Autobranchia</taxon>
        <taxon>Pteriomorphia</taxon>
        <taxon>Ostreida</taxon>
        <taxon>Ostreoidea</taxon>
        <taxon>Ostreidae</taxon>
        <taxon>Magallana</taxon>
    </lineage>
</organism>
<reference evidence="2" key="1">
    <citation type="journal article" date="2012" name="Nature">
        <title>The oyster genome reveals stress adaptation and complexity of shell formation.</title>
        <authorList>
            <person name="Zhang G."/>
            <person name="Fang X."/>
            <person name="Guo X."/>
            <person name="Li L."/>
            <person name="Luo R."/>
            <person name="Xu F."/>
            <person name="Yang P."/>
            <person name="Zhang L."/>
            <person name="Wang X."/>
            <person name="Qi H."/>
            <person name="Xiong Z."/>
            <person name="Que H."/>
            <person name="Xie Y."/>
            <person name="Holland P.W."/>
            <person name="Paps J."/>
            <person name="Zhu Y."/>
            <person name="Wu F."/>
            <person name="Chen Y."/>
            <person name="Wang J."/>
            <person name="Peng C."/>
            <person name="Meng J."/>
            <person name="Yang L."/>
            <person name="Liu J."/>
            <person name="Wen B."/>
            <person name="Zhang N."/>
            <person name="Huang Z."/>
            <person name="Zhu Q."/>
            <person name="Feng Y."/>
            <person name="Mount A."/>
            <person name="Hedgecock D."/>
            <person name="Xu Z."/>
            <person name="Liu Y."/>
            <person name="Domazet-Loso T."/>
            <person name="Du Y."/>
            <person name="Sun X."/>
            <person name="Zhang S."/>
            <person name="Liu B."/>
            <person name="Cheng P."/>
            <person name="Jiang X."/>
            <person name="Li J."/>
            <person name="Fan D."/>
            <person name="Wang W."/>
            <person name="Fu W."/>
            <person name="Wang T."/>
            <person name="Wang B."/>
            <person name="Zhang J."/>
            <person name="Peng Z."/>
            <person name="Li Y."/>
            <person name="Li N."/>
            <person name="Wang J."/>
            <person name="Chen M."/>
            <person name="He Y."/>
            <person name="Tan F."/>
            <person name="Song X."/>
            <person name="Zheng Q."/>
            <person name="Huang R."/>
            <person name="Yang H."/>
            <person name="Du X."/>
            <person name="Chen L."/>
            <person name="Yang M."/>
            <person name="Gaffney P.M."/>
            <person name="Wang S."/>
            <person name="Luo L."/>
            <person name="She Z."/>
            <person name="Ming Y."/>
            <person name="Huang W."/>
            <person name="Zhang S."/>
            <person name="Huang B."/>
            <person name="Zhang Y."/>
            <person name="Qu T."/>
            <person name="Ni P."/>
            <person name="Miao G."/>
            <person name="Wang J."/>
            <person name="Wang Q."/>
            <person name="Steinberg C.E."/>
            <person name="Wang H."/>
            <person name="Li N."/>
            <person name="Qian L."/>
            <person name="Zhang G."/>
            <person name="Li Y."/>
            <person name="Yang H."/>
            <person name="Liu X."/>
            <person name="Wang J."/>
            <person name="Yin Y."/>
            <person name="Wang J."/>
        </authorList>
    </citation>
    <scope>NUCLEOTIDE SEQUENCE [LARGE SCALE GENOMIC DNA]</scope>
    <source>
        <strain evidence="2">05x7-T-G4-1.051#20</strain>
    </source>
</reference>